<feature type="transmembrane region" description="Helical" evidence="6">
    <location>
        <begin position="423"/>
        <end position="441"/>
    </location>
</feature>
<name>A0A1H2KUC4_9ACTN</name>
<keyword evidence="4 6" id="KW-1133">Transmembrane helix</keyword>
<reference evidence="9" key="1">
    <citation type="submission" date="2016-10" db="EMBL/GenBank/DDBJ databases">
        <authorList>
            <person name="Varghese N."/>
            <person name="Submissions S."/>
        </authorList>
    </citation>
    <scope>NUCLEOTIDE SEQUENCE [LARGE SCALE GENOMIC DNA]</scope>
    <source>
        <strain evidence="9">DSM 45079</strain>
    </source>
</reference>
<feature type="transmembrane region" description="Helical" evidence="6">
    <location>
        <begin position="143"/>
        <end position="166"/>
    </location>
</feature>
<keyword evidence="3 6" id="KW-0812">Transmembrane</keyword>
<evidence type="ECO:0000313" key="8">
    <source>
        <dbReference type="EMBL" id="SDU72242.1"/>
    </source>
</evidence>
<feature type="transmembrane region" description="Helical" evidence="6">
    <location>
        <begin position="303"/>
        <end position="322"/>
    </location>
</feature>
<dbReference type="AlphaFoldDB" id="A0A1H2KUC4"/>
<protein>
    <submittedName>
        <fullName evidence="8">MFS transporter, UMF1 family</fullName>
    </submittedName>
</protein>
<comment type="subcellular location">
    <subcellularLocation>
        <location evidence="1">Cell membrane</location>
        <topology evidence="1">Multi-pass membrane protein</topology>
    </subcellularLocation>
</comment>
<feature type="transmembrane region" description="Helical" evidence="6">
    <location>
        <begin position="82"/>
        <end position="105"/>
    </location>
</feature>
<dbReference type="STRING" id="419479.SAMN04488563_4313"/>
<dbReference type="RefSeq" id="WP_197683237.1">
    <property type="nucleotide sequence ID" value="NZ_LBMC01000059.1"/>
</dbReference>
<evidence type="ECO:0000256" key="3">
    <source>
        <dbReference type="ARBA" id="ARBA00022692"/>
    </source>
</evidence>
<organism evidence="8 9">
    <name type="scientific">Jiangella alkaliphila</name>
    <dbReference type="NCBI Taxonomy" id="419479"/>
    <lineage>
        <taxon>Bacteria</taxon>
        <taxon>Bacillati</taxon>
        <taxon>Actinomycetota</taxon>
        <taxon>Actinomycetes</taxon>
        <taxon>Jiangellales</taxon>
        <taxon>Jiangellaceae</taxon>
        <taxon>Jiangella</taxon>
    </lineage>
</organism>
<evidence type="ECO:0000256" key="5">
    <source>
        <dbReference type="ARBA" id="ARBA00023136"/>
    </source>
</evidence>
<dbReference type="InterPro" id="IPR024671">
    <property type="entry name" value="Atg22-like"/>
</dbReference>
<dbReference type="Proteomes" id="UP000182977">
    <property type="component" value="Chromosome I"/>
</dbReference>
<evidence type="ECO:0000256" key="6">
    <source>
        <dbReference type="SAM" id="Phobius"/>
    </source>
</evidence>
<dbReference type="InterPro" id="IPR050495">
    <property type="entry name" value="ATG22/LtaA_families"/>
</dbReference>
<evidence type="ECO:0000256" key="1">
    <source>
        <dbReference type="ARBA" id="ARBA00004651"/>
    </source>
</evidence>
<feature type="transmembrane region" description="Helical" evidence="6">
    <location>
        <begin position="117"/>
        <end position="137"/>
    </location>
</feature>
<dbReference type="InterPro" id="IPR036259">
    <property type="entry name" value="MFS_trans_sf"/>
</dbReference>
<feature type="transmembrane region" description="Helical" evidence="6">
    <location>
        <begin position="334"/>
        <end position="354"/>
    </location>
</feature>
<accession>A0A1H2KUC4</accession>
<proteinExistence type="predicted"/>
<feature type="domain" description="Major facilitator superfamily (MFS) profile" evidence="7">
    <location>
        <begin position="267"/>
        <end position="465"/>
    </location>
</feature>
<feature type="transmembrane region" description="Helical" evidence="6">
    <location>
        <begin position="178"/>
        <end position="197"/>
    </location>
</feature>
<dbReference type="GO" id="GO:0022857">
    <property type="term" value="F:transmembrane transporter activity"/>
    <property type="evidence" value="ECO:0007669"/>
    <property type="project" value="InterPro"/>
</dbReference>
<dbReference type="InterPro" id="IPR020846">
    <property type="entry name" value="MFS_dom"/>
</dbReference>
<keyword evidence="9" id="KW-1185">Reference proteome</keyword>
<dbReference type="Gene3D" id="1.20.1250.20">
    <property type="entry name" value="MFS general substrate transporter like domains"/>
    <property type="match status" value="1"/>
</dbReference>
<dbReference type="SUPFAM" id="SSF103473">
    <property type="entry name" value="MFS general substrate transporter"/>
    <property type="match status" value="1"/>
</dbReference>
<dbReference type="PANTHER" id="PTHR23519:SF1">
    <property type="entry name" value="AUTOPHAGY-RELATED PROTEIN 22"/>
    <property type="match status" value="1"/>
</dbReference>
<evidence type="ECO:0000256" key="4">
    <source>
        <dbReference type="ARBA" id="ARBA00022989"/>
    </source>
</evidence>
<gene>
    <name evidence="8" type="ORF">SAMN04488563_4313</name>
</gene>
<dbReference type="EMBL" id="LT629791">
    <property type="protein sequence ID" value="SDU72242.1"/>
    <property type="molecule type" value="Genomic_DNA"/>
</dbReference>
<sequence>MTNVLAPSGPLADPVARAREHRAWYFYDWANSAFVTTTATVLFGPYLTAVAETAACGEAGTTDDPCHGDLSVLGVPIAAGSVAAYTVTFATILSALLLPIVGAIADRTSKKRHLMAGFAWTGSAAAAAMFFVAGANWQLGAGLLVVAAICLGSSMVVYDAILVQIAHEDDRDRVSSRGWAFGYLGGGLLLALNLALVTLEPFGLSRSDTVRISLLSAGLWWAAWTIIPFRGIRDRPPTGVVRVGGSTARQAAGQLRETLRHARGYPQTLLFLIAYMLYNDGVQTVISASSIYGNRELGLGEDVLIVAILIVQFVAFGGALALGRLADRYGAKNIVMSSLVLWTVVVGAAFFLPVEQVVPFLILAVAIGFVLGGSQALSRSLFSLLVPKGKEAEYFSLYQAAERGTSWFGTLAFGLAFQLTDSYRWSVLVLVTFFIAGLIVLSKVDLQAGIVAAGNQVPRSVARYR</sequence>
<dbReference type="GO" id="GO:0005886">
    <property type="term" value="C:plasma membrane"/>
    <property type="evidence" value="ECO:0007669"/>
    <property type="project" value="UniProtKB-SubCell"/>
</dbReference>
<evidence type="ECO:0000313" key="9">
    <source>
        <dbReference type="Proteomes" id="UP000182977"/>
    </source>
</evidence>
<feature type="transmembrane region" description="Helical" evidence="6">
    <location>
        <begin position="209"/>
        <end position="227"/>
    </location>
</feature>
<dbReference type="Pfam" id="PF11700">
    <property type="entry name" value="ATG22"/>
    <property type="match status" value="1"/>
</dbReference>
<dbReference type="PROSITE" id="PS50850">
    <property type="entry name" value="MFS"/>
    <property type="match status" value="1"/>
</dbReference>
<dbReference type="PANTHER" id="PTHR23519">
    <property type="entry name" value="AUTOPHAGY-RELATED PROTEIN 22"/>
    <property type="match status" value="1"/>
</dbReference>
<keyword evidence="2" id="KW-0813">Transport</keyword>
<evidence type="ECO:0000259" key="7">
    <source>
        <dbReference type="PROSITE" id="PS50850"/>
    </source>
</evidence>
<feature type="transmembrane region" description="Helical" evidence="6">
    <location>
        <begin position="269"/>
        <end position="291"/>
    </location>
</feature>
<evidence type="ECO:0000256" key="2">
    <source>
        <dbReference type="ARBA" id="ARBA00022448"/>
    </source>
</evidence>
<keyword evidence="5 6" id="KW-0472">Membrane</keyword>